<organism evidence="3 4">
    <name type="scientific">Lineolata rhizophorae</name>
    <dbReference type="NCBI Taxonomy" id="578093"/>
    <lineage>
        <taxon>Eukaryota</taxon>
        <taxon>Fungi</taxon>
        <taxon>Dikarya</taxon>
        <taxon>Ascomycota</taxon>
        <taxon>Pezizomycotina</taxon>
        <taxon>Dothideomycetes</taxon>
        <taxon>Dothideomycetes incertae sedis</taxon>
        <taxon>Lineolatales</taxon>
        <taxon>Lineolataceae</taxon>
        <taxon>Lineolata</taxon>
    </lineage>
</organism>
<reference evidence="3" key="1">
    <citation type="journal article" date="2020" name="Stud. Mycol.">
        <title>101 Dothideomycetes genomes: a test case for predicting lifestyles and emergence of pathogens.</title>
        <authorList>
            <person name="Haridas S."/>
            <person name="Albert R."/>
            <person name="Binder M."/>
            <person name="Bloem J."/>
            <person name="Labutti K."/>
            <person name="Salamov A."/>
            <person name="Andreopoulos B."/>
            <person name="Baker S."/>
            <person name="Barry K."/>
            <person name="Bills G."/>
            <person name="Bluhm B."/>
            <person name="Cannon C."/>
            <person name="Castanera R."/>
            <person name="Culley D."/>
            <person name="Daum C."/>
            <person name="Ezra D."/>
            <person name="Gonzalez J."/>
            <person name="Henrissat B."/>
            <person name="Kuo A."/>
            <person name="Liang C."/>
            <person name="Lipzen A."/>
            <person name="Lutzoni F."/>
            <person name="Magnuson J."/>
            <person name="Mondo S."/>
            <person name="Nolan M."/>
            <person name="Ohm R."/>
            <person name="Pangilinan J."/>
            <person name="Park H.-J."/>
            <person name="Ramirez L."/>
            <person name="Alfaro M."/>
            <person name="Sun H."/>
            <person name="Tritt A."/>
            <person name="Yoshinaga Y."/>
            <person name="Zwiers L.-H."/>
            <person name="Turgeon B."/>
            <person name="Goodwin S."/>
            <person name="Spatafora J."/>
            <person name="Crous P."/>
            <person name="Grigoriev I."/>
        </authorList>
    </citation>
    <scope>NUCLEOTIDE SEQUENCE</scope>
    <source>
        <strain evidence="3">ATCC 16933</strain>
    </source>
</reference>
<gene>
    <name evidence="3" type="ORF">BDY21DRAFT_346883</name>
</gene>
<evidence type="ECO:0008006" key="5">
    <source>
        <dbReference type="Google" id="ProtNLM"/>
    </source>
</evidence>
<evidence type="ECO:0000313" key="4">
    <source>
        <dbReference type="Proteomes" id="UP000799766"/>
    </source>
</evidence>
<accession>A0A6A6NXV6</accession>
<keyword evidence="1" id="KW-0175">Coiled coil</keyword>
<feature type="compositionally biased region" description="Basic and acidic residues" evidence="2">
    <location>
        <begin position="338"/>
        <end position="348"/>
    </location>
</feature>
<evidence type="ECO:0000256" key="2">
    <source>
        <dbReference type="SAM" id="MobiDB-lite"/>
    </source>
</evidence>
<evidence type="ECO:0000313" key="3">
    <source>
        <dbReference type="EMBL" id="KAF2456354.1"/>
    </source>
</evidence>
<feature type="compositionally biased region" description="Basic residues" evidence="2">
    <location>
        <begin position="720"/>
        <end position="729"/>
    </location>
</feature>
<feature type="compositionally biased region" description="Polar residues" evidence="2">
    <location>
        <begin position="300"/>
        <end position="316"/>
    </location>
</feature>
<sequence length="729" mass="80898">MQSSNPTMQTSRMPTHSGLPQGMMHSRFATPQSPAGPSAMPSQKPTVMQMNNLQYGHPTLPSRAATPQNNNAMNTKTGDQGDQVRPDLHRPTPKVPDSVETAGGQNADEAKRLEDKAAREKKAREEFKRTFQENMEKRHEEEMNKGAGNQEDALAVWYNEQRNTLALKIKHESILLDENMKRSQELSDRRKELTTEMGALTKKLEDHAKKEKEARADAINIYLRMTKLQGDMNDLEKKADKNLKKLSAQASQLNLSPEAARVGTTSQNTILPATKKHSDVPPAAKDTSPSPSPRQVAMEPSTNPASEKNVDPTQTVPADDTKAEEDSHLKPAKATSQHTKETPSKDTLSRPTTSSSNDFMTTAAVLAVHKNTVSPATKSPGPWTPVNPYKAKPKIVEEPKLDTIGSSSEAEKTGLSEFQKDAARANVQTEGINRFNAWPRAIERQVKPLKVRSVKVSNIPSNFTIEKLYRHVWGGNLEGAQFKPGSSTAIVFFMQPEGCSQYVKDTANGVDVKNDNGTNTGGVLYVDKRNEPDPVSARLESYIKAMATRCVLVERIDKEWGDLGLKRAAGLDSRSLAFMRRGTNKFRELWVEFQFTWIADAMSFYCMVVRDEIDWSGVEVHFAADPCALVFFYPRRDVGTIMPTLQTRRLGYEEARQVSFVLEGRVLEGRVDCRGLGGYEKVLRHLLSSMVGVSILAAQCTFSTGPSSSKRVSKTESVHSRRSTRVLSK</sequence>
<feature type="compositionally biased region" description="Basic and acidic residues" evidence="2">
    <location>
        <begin position="108"/>
        <end position="124"/>
    </location>
</feature>
<feature type="region of interest" description="Disordered" evidence="2">
    <location>
        <begin position="254"/>
        <end position="357"/>
    </location>
</feature>
<feature type="region of interest" description="Disordered" evidence="2">
    <location>
        <begin position="704"/>
        <end position="729"/>
    </location>
</feature>
<evidence type="ECO:0000256" key="1">
    <source>
        <dbReference type="SAM" id="Coils"/>
    </source>
</evidence>
<protein>
    <recommendedName>
        <fullName evidence="5">RRM domain-containing protein</fullName>
    </recommendedName>
</protein>
<dbReference type="OrthoDB" id="422086at2759"/>
<dbReference type="Proteomes" id="UP000799766">
    <property type="component" value="Unassembled WGS sequence"/>
</dbReference>
<dbReference type="EMBL" id="MU001683">
    <property type="protein sequence ID" value="KAF2456354.1"/>
    <property type="molecule type" value="Genomic_DNA"/>
</dbReference>
<feature type="compositionally biased region" description="Polar residues" evidence="2">
    <location>
        <begin position="65"/>
        <end position="80"/>
    </location>
</feature>
<proteinExistence type="predicted"/>
<feature type="compositionally biased region" description="Polar residues" evidence="2">
    <location>
        <begin position="29"/>
        <end position="54"/>
    </location>
</feature>
<feature type="coiled-coil region" evidence="1">
    <location>
        <begin position="176"/>
        <end position="245"/>
    </location>
</feature>
<name>A0A6A6NXV6_9PEZI</name>
<feature type="compositionally biased region" description="Polar residues" evidence="2">
    <location>
        <begin position="1"/>
        <end position="14"/>
    </location>
</feature>
<dbReference type="AlphaFoldDB" id="A0A6A6NXV6"/>
<feature type="region of interest" description="Disordered" evidence="2">
    <location>
        <begin position="1"/>
        <end position="124"/>
    </location>
</feature>
<keyword evidence="4" id="KW-1185">Reference proteome</keyword>
<feature type="compositionally biased region" description="Basic and acidic residues" evidence="2">
    <location>
        <begin position="319"/>
        <end position="329"/>
    </location>
</feature>